<name>X1TFC3_9ZZZZ</name>
<dbReference type="AlphaFoldDB" id="X1TFC3"/>
<feature type="non-terminal residue" evidence="4">
    <location>
        <position position="219"/>
    </location>
</feature>
<reference evidence="4" key="1">
    <citation type="journal article" date="2014" name="Front. Microbiol.">
        <title>High frequency of phylogenetically diverse reductive dehalogenase-homologous genes in deep subseafloor sedimentary metagenomes.</title>
        <authorList>
            <person name="Kawai M."/>
            <person name="Futagami T."/>
            <person name="Toyoda A."/>
            <person name="Takaki Y."/>
            <person name="Nishi S."/>
            <person name="Hori S."/>
            <person name="Arai W."/>
            <person name="Tsubouchi T."/>
            <person name="Morono Y."/>
            <person name="Uchiyama I."/>
            <person name="Ito T."/>
            <person name="Fujiyama A."/>
            <person name="Inagaki F."/>
            <person name="Takami H."/>
        </authorList>
    </citation>
    <scope>NUCLEOTIDE SEQUENCE</scope>
    <source>
        <strain evidence="4">Expedition CK06-06</strain>
    </source>
</reference>
<protein>
    <recommendedName>
        <fullName evidence="3">POTRA domain-containing protein</fullName>
    </recommendedName>
</protein>
<accession>X1TFC3</accession>
<feature type="domain" description="POTRA" evidence="3">
    <location>
        <begin position="155"/>
        <end position="219"/>
    </location>
</feature>
<dbReference type="InterPro" id="IPR034746">
    <property type="entry name" value="POTRA"/>
</dbReference>
<comment type="subcellular location">
    <subcellularLocation>
        <location evidence="1">Membrane</location>
    </subcellularLocation>
</comment>
<dbReference type="Pfam" id="PF07244">
    <property type="entry name" value="POTRA"/>
    <property type="match status" value="3"/>
</dbReference>
<dbReference type="Gene3D" id="3.10.20.310">
    <property type="entry name" value="membrane protein fhac"/>
    <property type="match status" value="3"/>
</dbReference>
<evidence type="ECO:0000313" key="4">
    <source>
        <dbReference type="EMBL" id="GAI90046.1"/>
    </source>
</evidence>
<evidence type="ECO:0000256" key="2">
    <source>
        <dbReference type="ARBA" id="ARBA00023136"/>
    </source>
</evidence>
<organism evidence="4">
    <name type="scientific">marine sediment metagenome</name>
    <dbReference type="NCBI Taxonomy" id="412755"/>
    <lineage>
        <taxon>unclassified sequences</taxon>
        <taxon>metagenomes</taxon>
        <taxon>ecological metagenomes</taxon>
    </lineage>
</organism>
<comment type="caution">
    <text evidence="4">The sequence shown here is derived from an EMBL/GenBank/DDBJ whole genome shotgun (WGS) entry which is preliminary data.</text>
</comment>
<dbReference type="PROSITE" id="PS51779">
    <property type="entry name" value="POTRA"/>
    <property type="match status" value="1"/>
</dbReference>
<keyword evidence="2" id="KW-0472">Membrane</keyword>
<evidence type="ECO:0000256" key="1">
    <source>
        <dbReference type="ARBA" id="ARBA00004370"/>
    </source>
</evidence>
<gene>
    <name evidence="4" type="ORF">S12H4_30452</name>
</gene>
<evidence type="ECO:0000259" key="3">
    <source>
        <dbReference type="PROSITE" id="PS51779"/>
    </source>
</evidence>
<proteinExistence type="predicted"/>
<sequence>MIGFAGNHTYKDKALEKNLDFEVGDYLDPVLAETGRGIINEFYRKKGFAHTVVMLNEARISEGEVIYIIDEGPRVRIISVKFKGNKGLATGELKKAIRTKTRRWLVRPAYYTEEKVRADVEKLRTIYYRRGYLNNSVRALGESHITFIIDEGPLYKVGNIALRGNTHFDNETLLEGLELEPGQPYYLQKAEAHAKRILKLYRENGFVNARVVQRPEFVQ</sequence>
<dbReference type="EMBL" id="BARW01017662">
    <property type="protein sequence ID" value="GAI90046.1"/>
    <property type="molecule type" value="Genomic_DNA"/>
</dbReference>
<dbReference type="InterPro" id="IPR010827">
    <property type="entry name" value="BamA/TamA_POTRA"/>
</dbReference>
<dbReference type="GO" id="GO:0019867">
    <property type="term" value="C:outer membrane"/>
    <property type="evidence" value="ECO:0007669"/>
    <property type="project" value="InterPro"/>
</dbReference>